<keyword evidence="3 4" id="KW-0067">ATP-binding</keyword>
<feature type="binding site" evidence="4">
    <location>
        <begin position="9"/>
        <end position="16"/>
    </location>
    <ligand>
        <name>ATP</name>
        <dbReference type="ChEBI" id="CHEBI:30616"/>
    </ligand>
</feature>
<comment type="function">
    <text evidence="4">Has nucleotide phosphatase activity towards ATP, GTP, CTP, TTP and UTP. May hydrolyze nucleoside diphosphates with lower efficiency.</text>
</comment>
<organism evidence="6 7">
    <name type="scientific">Thermococcus waiotapuensis</name>
    <dbReference type="NCBI Taxonomy" id="90909"/>
    <lineage>
        <taxon>Archaea</taxon>
        <taxon>Methanobacteriati</taxon>
        <taxon>Methanobacteriota</taxon>
        <taxon>Thermococci</taxon>
        <taxon>Thermococcales</taxon>
        <taxon>Thermococcaceae</taxon>
        <taxon>Thermococcus</taxon>
    </lineage>
</organism>
<comment type="catalytic activity">
    <reaction evidence="4">
        <text>a ribonucleoside 5'-triphosphate + H2O = a ribonucleoside 5'-diphosphate + phosphate + H(+)</text>
        <dbReference type="Rhea" id="RHEA:23680"/>
        <dbReference type="ChEBI" id="CHEBI:15377"/>
        <dbReference type="ChEBI" id="CHEBI:15378"/>
        <dbReference type="ChEBI" id="CHEBI:43474"/>
        <dbReference type="ChEBI" id="CHEBI:57930"/>
        <dbReference type="ChEBI" id="CHEBI:61557"/>
        <dbReference type="EC" id="3.6.1.15"/>
    </reaction>
</comment>
<dbReference type="Proteomes" id="UP001245683">
    <property type="component" value="Unassembled WGS sequence"/>
</dbReference>
<dbReference type="EC" id="3.6.1.15" evidence="4"/>
<evidence type="ECO:0000256" key="3">
    <source>
        <dbReference type="ARBA" id="ARBA00022840"/>
    </source>
</evidence>
<gene>
    <name evidence="6" type="ORF">RBI02_02605</name>
</gene>
<dbReference type="PANTHER" id="PTHR43146:SF1">
    <property type="entry name" value="CANCER-RELATED NUCLEOSIDE-TRIPHOSPHATASE"/>
    <property type="match status" value="1"/>
</dbReference>
<name>A0AAE4NT83_9EURY</name>
<sequence length="180" mass="19935">MALRIFVTGPAGVGKTTLVDRVAREADRWGYIVGGIVTQEVRRDGKRIGFRIIALDTGEEGTLASIRGTSHLPGLPFGKYLVHVDEIDRVAVPAIKRALVEADLIVIDEIGPMEYRSDEFIKAVGEVLKSEKPLLAVVHRNFADRFRPLGELHALSVENRNREFGIILDEVIKELKGIRG</sequence>
<dbReference type="CDD" id="cd19482">
    <property type="entry name" value="RecA-like_Thep1"/>
    <property type="match status" value="1"/>
</dbReference>
<dbReference type="SUPFAM" id="SSF52540">
    <property type="entry name" value="P-loop containing nucleoside triphosphate hydrolases"/>
    <property type="match status" value="1"/>
</dbReference>
<comment type="caution">
    <text evidence="6">The sequence shown here is derived from an EMBL/GenBank/DDBJ whole genome shotgun (WGS) entry which is preliminary data.</text>
</comment>
<dbReference type="Pfam" id="PF03266">
    <property type="entry name" value="NTPase_1"/>
    <property type="match status" value="1"/>
</dbReference>
<feature type="binding site" evidence="4">
    <location>
        <begin position="104"/>
        <end position="111"/>
    </location>
    <ligand>
        <name>ATP</name>
        <dbReference type="ChEBI" id="CHEBI:30616"/>
    </ligand>
</feature>
<keyword evidence="1 4" id="KW-0547">Nucleotide-binding</keyword>
<accession>A0AAE4NT83</accession>
<comment type="similarity">
    <text evidence="4">Belongs to the THEP1 NTPase family.</text>
</comment>
<feature type="domain" description="AAA+ ATPase" evidence="5">
    <location>
        <begin position="1"/>
        <end position="168"/>
    </location>
</feature>
<protein>
    <recommendedName>
        <fullName evidence="4">Nucleoside-triphosphatase RBI02_02605</fullName>
        <shortName evidence="4">NTPase</shortName>
        <ecNumber evidence="4">3.6.1.15</ecNumber>
    </recommendedName>
    <alternativeName>
        <fullName evidence="4">Nucleoside triphosphate phosphohydrolase</fullName>
    </alternativeName>
</protein>
<evidence type="ECO:0000259" key="5">
    <source>
        <dbReference type="SMART" id="SM00382"/>
    </source>
</evidence>
<dbReference type="NCBIfam" id="NF010248">
    <property type="entry name" value="PRK13695.1"/>
    <property type="match status" value="1"/>
</dbReference>
<dbReference type="AlphaFoldDB" id="A0AAE4NT83"/>
<evidence type="ECO:0000256" key="1">
    <source>
        <dbReference type="ARBA" id="ARBA00022741"/>
    </source>
</evidence>
<keyword evidence="2 4" id="KW-0378">Hydrolase</keyword>
<dbReference type="InterPro" id="IPR027417">
    <property type="entry name" value="P-loop_NTPase"/>
</dbReference>
<dbReference type="Gene3D" id="3.40.50.300">
    <property type="entry name" value="P-loop containing nucleotide triphosphate hydrolases"/>
    <property type="match status" value="1"/>
</dbReference>
<evidence type="ECO:0000313" key="7">
    <source>
        <dbReference type="Proteomes" id="UP001245683"/>
    </source>
</evidence>
<dbReference type="GO" id="GO:0017111">
    <property type="term" value="F:ribonucleoside triphosphate phosphatase activity"/>
    <property type="evidence" value="ECO:0007669"/>
    <property type="project" value="UniProtKB-UniRule"/>
</dbReference>
<evidence type="ECO:0000256" key="4">
    <source>
        <dbReference type="HAMAP-Rule" id="MF_00796"/>
    </source>
</evidence>
<dbReference type="GO" id="GO:0005524">
    <property type="term" value="F:ATP binding"/>
    <property type="evidence" value="ECO:0007669"/>
    <property type="project" value="UniProtKB-UniRule"/>
</dbReference>
<dbReference type="PANTHER" id="PTHR43146">
    <property type="entry name" value="CANCER-RELATED NUCLEOSIDE-TRIPHOSPHATASE"/>
    <property type="match status" value="1"/>
</dbReference>
<dbReference type="EMBL" id="JAVDZE010000001">
    <property type="protein sequence ID" value="MDV3103439.1"/>
    <property type="molecule type" value="Genomic_DNA"/>
</dbReference>
<evidence type="ECO:0000313" key="6">
    <source>
        <dbReference type="EMBL" id="MDV3103439.1"/>
    </source>
</evidence>
<keyword evidence="7" id="KW-1185">Reference proteome</keyword>
<dbReference type="RefSeq" id="WP_315340966.1">
    <property type="nucleotide sequence ID" value="NZ_JAVDZE010000001.1"/>
</dbReference>
<dbReference type="InterPro" id="IPR003593">
    <property type="entry name" value="AAA+_ATPase"/>
</dbReference>
<proteinExistence type="inferred from homology"/>
<dbReference type="HAMAP" id="MF_00796">
    <property type="entry name" value="NTPase_1"/>
    <property type="match status" value="1"/>
</dbReference>
<evidence type="ECO:0000256" key="2">
    <source>
        <dbReference type="ARBA" id="ARBA00022801"/>
    </source>
</evidence>
<dbReference type="InterPro" id="IPR004948">
    <property type="entry name" value="Nuc-triphosphatase_THEP1"/>
</dbReference>
<reference evidence="6 7" key="1">
    <citation type="submission" date="2023-08" db="EMBL/GenBank/DDBJ databases">
        <title>Draft genome sequence of Thermococcus waiotapuensis WT1T, a thermophilic sulphur-dependent archaeon from order Thermococcales.</title>
        <authorList>
            <person name="Manners S.H."/>
            <person name="Carere C.R."/>
            <person name="Dhami M.K."/>
            <person name="Dobson R.C.J."/>
            <person name="Stott M.B."/>
        </authorList>
    </citation>
    <scope>NUCLEOTIDE SEQUENCE [LARGE SCALE GENOMIC DNA]</scope>
    <source>
        <strain evidence="6 7">WT1</strain>
    </source>
</reference>
<dbReference type="SMART" id="SM00382">
    <property type="entry name" value="AAA"/>
    <property type="match status" value="1"/>
</dbReference>